<evidence type="ECO:0000256" key="8">
    <source>
        <dbReference type="SAM" id="Phobius"/>
    </source>
</evidence>
<dbReference type="Pfam" id="PF13641">
    <property type="entry name" value="Glyco_tranf_2_3"/>
    <property type="match status" value="1"/>
</dbReference>
<keyword evidence="5 8" id="KW-1133">Transmembrane helix</keyword>
<evidence type="ECO:0000256" key="5">
    <source>
        <dbReference type="ARBA" id="ARBA00022989"/>
    </source>
</evidence>
<evidence type="ECO:0000256" key="7">
    <source>
        <dbReference type="SAM" id="MobiDB-lite"/>
    </source>
</evidence>
<feature type="transmembrane region" description="Helical" evidence="8">
    <location>
        <begin position="478"/>
        <end position="496"/>
    </location>
</feature>
<dbReference type="Gene3D" id="3.90.550.10">
    <property type="entry name" value="Spore Coat Polysaccharide Biosynthesis Protein SpsA, Chain A"/>
    <property type="match status" value="1"/>
</dbReference>
<feature type="transmembrane region" description="Helical" evidence="8">
    <location>
        <begin position="34"/>
        <end position="54"/>
    </location>
</feature>
<dbReference type="KEGG" id="hhg:XM38_019520"/>
<dbReference type="EMBL" id="CP021983">
    <property type="protein sequence ID" value="ASC71003.1"/>
    <property type="molecule type" value="Genomic_DNA"/>
</dbReference>
<evidence type="ECO:0000256" key="2">
    <source>
        <dbReference type="ARBA" id="ARBA00022676"/>
    </source>
</evidence>
<dbReference type="CDD" id="cd06421">
    <property type="entry name" value="CESA_CelA_like"/>
    <property type="match status" value="1"/>
</dbReference>
<proteinExistence type="predicted"/>
<dbReference type="GO" id="GO:0016758">
    <property type="term" value="F:hexosyltransferase activity"/>
    <property type="evidence" value="ECO:0007669"/>
    <property type="project" value="TreeGrafter"/>
</dbReference>
<dbReference type="Pfam" id="PF07238">
    <property type="entry name" value="PilZ"/>
    <property type="match status" value="1"/>
</dbReference>
<dbReference type="PANTHER" id="PTHR43867">
    <property type="entry name" value="CELLULOSE SYNTHASE CATALYTIC SUBUNIT A [UDP-FORMING]"/>
    <property type="match status" value="1"/>
</dbReference>
<evidence type="ECO:0000313" key="10">
    <source>
        <dbReference type="EMBL" id="ASC71003.1"/>
    </source>
</evidence>
<name>A0A1Z3HL25_9CYAN</name>
<reference evidence="10 11" key="1">
    <citation type="journal article" date="2016" name="Biochim. Biophys. Acta">
        <title>Characterization of red-shifted phycobilisomes isolated from the chlorophyll f-containing cyanobacterium Halomicronema hongdechloris.</title>
        <authorList>
            <person name="Li Y."/>
            <person name="Lin Y."/>
            <person name="Garvey C.J."/>
            <person name="Birch D."/>
            <person name="Corkery R.W."/>
            <person name="Loughlin P.C."/>
            <person name="Scheer H."/>
            <person name="Willows R.D."/>
            <person name="Chen M."/>
        </authorList>
    </citation>
    <scope>NUCLEOTIDE SEQUENCE [LARGE SCALE GENOMIC DNA]</scope>
    <source>
        <strain evidence="10 11">C2206</strain>
    </source>
</reference>
<keyword evidence="6 8" id="KW-0472">Membrane</keyword>
<evidence type="ECO:0000256" key="6">
    <source>
        <dbReference type="ARBA" id="ARBA00023136"/>
    </source>
</evidence>
<dbReference type="GO" id="GO:0035438">
    <property type="term" value="F:cyclic-di-GMP binding"/>
    <property type="evidence" value="ECO:0007669"/>
    <property type="project" value="InterPro"/>
</dbReference>
<keyword evidence="3" id="KW-0808">Transferase</keyword>
<feature type="compositionally biased region" description="Low complexity" evidence="7">
    <location>
        <begin position="1"/>
        <end position="19"/>
    </location>
</feature>
<accession>A0A1Z3HL25</accession>
<keyword evidence="11" id="KW-1185">Reference proteome</keyword>
<dbReference type="GO" id="GO:0005886">
    <property type="term" value="C:plasma membrane"/>
    <property type="evidence" value="ECO:0007669"/>
    <property type="project" value="TreeGrafter"/>
</dbReference>
<dbReference type="Gene3D" id="2.40.10.220">
    <property type="entry name" value="predicted glycosyltransferase like domains"/>
    <property type="match status" value="1"/>
</dbReference>
<evidence type="ECO:0000256" key="3">
    <source>
        <dbReference type="ARBA" id="ARBA00022679"/>
    </source>
</evidence>
<feature type="transmembrane region" description="Helical" evidence="8">
    <location>
        <begin position="591"/>
        <end position="610"/>
    </location>
</feature>
<keyword evidence="2" id="KW-0328">Glycosyltransferase</keyword>
<feature type="transmembrane region" description="Helical" evidence="8">
    <location>
        <begin position="551"/>
        <end position="571"/>
    </location>
</feature>
<dbReference type="InterPro" id="IPR029044">
    <property type="entry name" value="Nucleotide-diphossugar_trans"/>
</dbReference>
<dbReference type="SUPFAM" id="SSF53448">
    <property type="entry name" value="Nucleotide-diphospho-sugar transferases"/>
    <property type="match status" value="1"/>
</dbReference>
<organism evidence="10 11">
    <name type="scientific">Halomicronema hongdechloris C2206</name>
    <dbReference type="NCBI Taxonomy" id="1641165"/>
    <lineage>
        <taxon>Bacteria</taxon>
        <taxon>Bacillati</taxon>
        <taxon>Cyanobacteriota</taxon>
        <taxon>Cyanophyceae</taxon>
        <taxon>Nodosilineales</taxon>
        <taxon>Nodosilineaceae</taxon>
        <taxon>Halomicronema</taxon>
    </lineage>
</organism>
<comment type="subcellular location">
    <subcellularLocation>
        <location evidence="1">Membrane</location>
        <topology evidence="1">Multi-pass membrane protein</topology>
    </subcellularLocation>
</comment>
<protein>
    <submittedName>
        <fullName evidence="10">Beta-monoglucosyldiacylglycerol synthase</fullName>
    </submittedName>
</protein>
<dbReference type="InterPro" id="IPR009875">
    <property type="entry name" value="PilZ_domain"/>
</dbReference>
<sequence length="750" mass="86562">MLTSKISQSSSKSSSTNPKTPKKVNAQHHHIAPWVWYLFIGSLLLWFGVILLTAQRPVLVPLDIANPTNLPPLTGFLEVPQDIDKLWLPIGAVLGFGILLRWIKPSNTSRVVVRSVTILLAVRYLVWRSLTTLNFSHWISLSLSLLFFLNEIVWIGSYLLYLLQSTWTNEKRRRREADYYSQTVLSGEYLPSVDVFIPTYKEPEFIVRRTVIGCQEMDYSNKTVYVLDDTRRPHIRAMAEELGCKYITRLDNTHAKAGNLNNALAHTKGELITIMDADFVPFRHFLTRTVGFFQNRKIDLVQTPQHFYNPDYHAYNLGLDRFLPNDMEHFFGFVQPGRDAGNSVICCGTSYVVRRQALEAIGGYYTRCCVEDYQTSTRMLTQGQHLIYLNEILSMGESTRTFADFIDQRLRWLQGNLQVYFCGDDLPIWSRLNWIQKSYHINLILYCLNPVVRFISLTVPLISLYLGSSPLVALAPDYMYYVIPFLLLYNVSFTWANNYRLSAFWNEVYETAFCFPALSRLGLILRNPFAKASTATRKGVKAETKNYNLHLTWQLIVLILLTVVGLVFHYGGYLTGRWPYLQYEYAGKEILVFWSIYNLVVMTVAVLAAIDQPVRRVVDRFPVRTLCRLTVGHQIYVGYTHDLSEAGARLTLKAPMLQSEVSPEQPAYLEFLEEDFTVKTKVLRWGVQDDQIQVSLQFIRMTQKQNQRLVSWLYSGMTWWKQPKKPGVLDSLLAMVAAVLRLKPVLRRYV</sequence>
<feature type="transmembrane region" description="Helical" evidence="8">
    <location>
        <begin position="139"/>
        <end position="163"/>
    </location>
</feature>
<dbReference type="RefSeq" id="WP_088429634.1">
    <property type="nucleotide sequence ID" value="NZ_CP021983.2"/>
</dbReference>
<dbReference type="PANTHER" id="PTHR43867:SF2">
    <property type="entry name" value="CELLULOSE SYNTHASE CATALYTIC SUBUNIT A [UDP-FORMING]"/>
    <property type="match status" value="1"/>
</dbReference>
<feature type="transmembrane region" description="Helical" evidence="8">
    <location>
        <begin position="111"/>
        <end position="127"/>
    </location>
</feature>
<evidence type="ECO:0000256" key="1">
    <source>
        <dbReference type="ARBA" id="ARBA00004141"/>
    </source>
</evidence>
<feature type="region of interest" description="Disordered" evidence="7">
    <location>
        <begin position="1"/>
        <end position="23"/>
    </location>
</feature>
<evidence type="ECO:0000259" key="9">
    <source>
        <dbReference type="Pfam" id="PF07238"/>
    </source>
</evidence>
<feature type="transmembrane region" description="Helical" evidence="8">
    <location>
        <begin position="443"/>
        <end position="466"/>
    </location>
</feature>
<dbReference type="STRING" id="1641165.XM38_25030"/>
<keyword evidence="4 8" id="KW-0812">Transmembrane</keyword>
<dbReference type="InterPro" id="IPR050321">
    <property type="entry name" value="Glycosyltr_2/OpgH_subfam"/>
</dbReference>
<feature type="domain" description="PilZ" evidence="9">
    <location>
        <begin position="619"/>
        <end position="714"/>
    </location>
</feature>
<gene>
    <name evidence="10" type="ORF">XM38_019520</name>
</gene>
<dbReference type="AlphaFoldDB" id="A0A1Z3HL25"/>
<evidence type="ECO:0000256" key="4">
    <source>
        <dbReference type="ARBA" id="ARBA00022692"/>
    </source>
</evidence>
<dbReference type="Proteomes" id="UP000191901">
    <property type="component" value="Chromosome"/>
</dbReference>
<dbReference type="OrthoDB" id="9766299at2"/>
<feature type="transmembrane region" description="Helical" evidence="8">
    <location>
        <begin position="86"/>
        <end position="104"/>
    </location>
</feature>
<evidence type="ECO:0000313" key="11">
    <source>
        <dbReference type="Proteomes" id="UP000191901"/>
    </source>
</evidence>